<dbReference type="OrthoDB" id="73875at2759"/>
<keyword evidence="2" id="KW-0732">Signal</keyword>
<feature type="compositionally biased region" description="Polar residues" evidence="1">
    <location>
        <begin position="248"/>
        <end position="260"/>
    </location>
</feature>
<evidence type="ECO:0000256" key="2">
    <source>
        <dbReference type="SAM" id="SignalP"/>
    </source>
</evidence>
<feature type="region of interest" description="Disordered" evidence="1">
    <location>
        <begin position="216"/>
        <end position="263"/>
    </location>
</feature>
<reference evidence="3" key="1">
    <citation type="submission" date="2019-06" db="EMBL/GenBank/DDBJ databases">
        <authorList>
            <person name="Gan P."/>
            <person name="Shirasu K."/>
        </authorList>
    </citation>
    <scope>NUCLEOTIDE SEQUENCE [LARGE SCALE GENOMIC DNA]</scope>
    <source>
        <strain evidence="3">CAD2</strain>
    </source>
</reference>
<keyword evidence="4" id="KW-1185">Reference proteome</keyword>
<comment type="caution">
    <text evidence="3">The sequence shown here is derived from an EMBL/GenBank/DDBJ whole genome shotgun (WGS) entry which is preliminary data.</text>
</comment>
<feature type="compositionally biased region" description="Basic and acidic residues" evidence="1">
    <location>
        <begin position="636"/>
        <end position="646"/>
    </location>
</feature>
<feature type="region of interest" description="Disordered" evidence="1">
    <location>
        <begin position="613"/>
        <end position="667"/>
    </location>
</feature>
<sequence length="726" mass="81077">MRSIQLLLLFLSSNFVVAAIATSSLPLERREDNDKSYIAAFESSGQCFHYLTEKKNVEKSKAPCKVYCRGQGSKEGNYGCDGSAFQDIPLNKIQPQYRDNDGNIWTPGKCVCNFELAEAILDVVMEGLADLDKYICLGMLEAFNSILTYGISFTPTGAVAQGAKAAVQGAKTFFENGLEASSFFGNWVGPACGVNDWQFDLFGALLNMPDSMGRSTGCHRKAKSSCKKSEPKPDPPKTARPSSKAADKTTQPPASSSNDACQLRVRRANGNNNLWEGKLGDPRTTTEDCGKHTRVLITETEKDIGFYETKITGIKCKKEWEQACYHYSSMMDVHKATRSMTEWTCGATSDTAKTGAATKLWGSAAIGPLRKTDEHWVWPWANGWVPRVVRLDANGNPKVNRFGHEDADGCDRDEWPPRNFWPKDSVAHPKGMIQRIRFIPYQHNRGAGNLWGNFCSKHSAMSTKVVQNGPETLYVRDNLISTINKKVKVITGKDKTMTRITTVSVQTPRAIFSIDDWDGLKKDTDWYGLKENPCWPKDLVPDDPGWVLNTADEFYSQGQHPDLAKHTKSYRGLPDLQVLKNALAKHGGSPPHPFSKVDLNVWDTKKRIKMGDKEGEIPKEYRGVLPGNPKPKKRRMLFEESRRDNGTDFEQDDEPLDEDEDEGAFDEWENWKEFERLLRRAHFELASRTTPQRTEAEATPAGQGDATPTPAAQGSAVANEWPLPTN</sequence>
<feature type="compositionally biased region" description="Acidic residues" evidence="1">
    <location>
        <begin position="647"/>
        <end position="667"/>
    </location>
</feature>
<evidence type="ECO:0000313" key="3">
    <source>
        <dbReference type="EMBL" id="KAF4857899.1"/>
    </source>
</evidence>
<organism evidence="3 4">
    <name type="scientific">Colletotrichum siamense</name>
    <name type="common">Anthracnose fungus</name>
    <dbReference type="NCBI Taxonomy" id="690259"/>
    <lineage>
        <taxon>Eukaryota</taxon>
        <taxon>Fungi</taxon>
        <taxon>Dikarya</taxon>
        <taxon>Ascomycota</taxon>
        <taxon>Pezizomycotina</taxon>
        <taxon>Sordariomycetes</taxon>
        <taxon>Hypocreomycetidae</taxon>
        <taxon>Glomerellales</taxon>
        <taxon>Glomerellaceae</taxon>
        <taxon>Colletotrichum</taxon>
        <taxon>Colletotrichum gloeosporioides species complex</taxon>
    </lineage>
</organism>
<feature type="compositionally biased region" description="Basic and acidic residues" evidence="1">
    <location>
        <begin position="227"/>
        <end position="237"/>
    </location>
</feature>
<accession>A0A9P5EQH4</accession>
<feature type="signal peptide" evidence="2">
    <location>
        <begin position="1"/>
        <end position="18"/>
    </location>
</feature>
<feature type="compositionally biased region" description="Basic and acidic residues" evidence="1">
    <location>
        <begin position="613"/>
        <end position="622"/>
    </location>
</feature>
<protein>
    <submittedName>
        <fullName evidence="3">Uncharacterized protein</fullName>
    </submittedName>
</protein>
<feature type="chain" id="PRO_5040225248" evidence="2">
    <location>
        <begin position="19"/>
        <end position="726"/>
    </location>
</feature>
<name>A0A9P5EQH4_COLSI</name>
<dbReference type="AlphaFoldDB" id="A0A9P5EQH4"/>
<dbReference type="Proteomes" id="UP000711996">
    <property type="component" value="Unassembled WGS sequence"/>
</dbReference>
<feature type="compositionally biased region" description="Basic residues" evidence="1">
    <location>
        <begin position="217"/>
        <end position="226"/>
    </location>
</feature>
<dbReference type="EMBL" id="QPMT01000024">
    <property type="protein sequence ID" value="KAF4857899.1"/>
    <property type="molecule type" value="Genomic_DNA"/>
</dbReference>
<feature type="region of interest" description="Disordered" evidence="1">
    <location>
        <begin position="685"/>
        <end position="726"/>
    </location>
</feature>
<evidence type="ECO:0000313" key="4">
    <source>
        <dbReference type="Proteomes" id="UP000711996"/>
    </source>
</evidence>
<gene>
    <name evidence="3" type="ORF">CGCSCA2_v007890</name>
</gene>
<evidence type="ECO:0000256" key="1">
    <source>
        <dbReference type="SAM" id="MobiDB-lite"/>
    </source>
</evidence>
<proteinExistence type="predicted"/>